<protein>
    <submittedName>
        <fullName evidence="3">Cysteine-rich secretory protein family protein</fullName>
    </submittedName>
</protein>
<dbReference type="Proteomes" id="UP000192917">
    <property type="component" value="Unassembled WGS sequence"/>
</dbReference>
<dbReference type="Gene3D" id="3.40.33.10">
    <property type="entry name" value="CAP"/>
    <property type="match status" value="1"/>
</dbReference>
<dbReference type="AlphaFoldDB" id="A0A1Y6B2G4"/>
<dbReference type="STRING" id="560819.SAMN05428998_10155"/>
<evidence type="ECO:0000256" key="1">
    <source>
        <dbReference type="SAM" id="SignalP"/>
    </source>
</evidence>
<keyword evidence="1" id="KW-0732">Signal</keyword>
<keyword evidence="4" id="KW-1185">Reference proteome</keyword>
<sequence length="177" mass="18905">MTRAAPSWRLYILSLLFAFSAILAPACHAADLAGGGSAAPGAAGKLAQEERTLLELINGYRQARGLGRLAWNDHLAAAARAHNEDMARHDYFAHCSPSGDCLPNRLAAAGYRYRAAAENLAAGQRTPLSVLRAWQNSPGHDENLLAGPMTEAGIDLDPRTVKGAQRLWTLVLGQPAR</sequence>
<accession>A0A1Y6B2G4</accession>
<name>A0A1Y6B2G4_9PROT</name>
<dbReference type="EMBL" id="FWZX01000001">
    <property type="protein sequence ID" value="SME88129.1"/>
    <property type="molecule type" value="Genomic_DNA"/>
</dbReference>
<dbReference type="RefSeq" id="WP_159460049.1">
    <property type="nucleotide sequence ID" value="NZ_FWZX01000001.1"/>
</dbReference>
<feature type="domain" description="SCP" evidence="2">
    <location>
        <begin position="54"/>
        <end position="154"/>
    </location>
</feature>
<dbReference type="PANTHER" id="PTHR31157">
    <property type="entry name" value="SCP DOMAIN-CONTAINING PROTEIN"/>
    <property type="match status" value="1"/>
</dbReference>
<reference evidence="3 4" key="1">
    <citation type="submission" date="2017-04" db="EMBL/GenBank/DDBJ databases">
        <authorList>
            <person name="Afonso C.L."/>
            <person name="Miller P.J."/>
            <person name="Scott M.A."/>
            <person name="Spackman E."/>
            <person name="Goraichik I."/>
            <person name="Dimitrov K.M."/>
            <person name="Suarez D.L."/>
            <person name="Swayne D.E."/>
        </authorList>
    </citation>
    <scope>NUCLEOTIDE SEQUENCE [LARGE SCALE GENOMIC DNA]</scope>
    <source>
        <strain evidence="3 4">USBA 355</strain>
    </source>
</reference>
<evidence type="ECO:0000313" key="3">
    <source>
        <dbReference type="EMBL" id="SME88129.1"/>
    </source>
</evidence>
<dbReference type="SUPFAM" id="SSF55797">
    <property type="entry name" value="PR-1-like"/>
    <property type="match status" value="1"/>
</dbReference>
<feature type="chain" id="PRO_5012509191" evidence="1">
    <location>
        <begin position="30"/>
        <end position="177"/>
    </location>
</feature>
<evidence type="ECO:0000313" key="4">
    <source>
        <dbReference type="Proteomes" id="UP000192917"/>
    </source>
</evidence>
<gene>
    <name evidence="3" type="ORF">SAMN05428998_10155</name>
</gene>
<organism evidence="3 4">
    <name type="scientific">Tistlia consotensis USBA 355</name>
    <dbReference type="NCBI Taxonomy" id="560819"/>
    <lineage>
        <taxon>Bacteria</taxon>
        <taxon>Pseudomonadati</taxon>
        <taxon>Pseudomonadota</taxon>
        <taxon>Alphaproteobacteria</taxon>
        <taxon>Rhodospirillales</taxon>
        <taxon>Rhodovibrionaceae</taxon>
        <taxon>Tistlia</taxon>
    </lineage>
</organism>
<dbReference type="Pfam" id="PF00188">
    <property type="entry name" value="CAP"/>
    <property type="match status" value="1"/>
</dbReference>
<dbReference type="InterPro" id="IPR035940">
    <property type="entry name" value="CAP_sf"/>
</dbReference>
<dbReference type="InterPro" id="IPR014044">
    <property type="entry name" value="CAP_dom"/>
</dbReference>
<dbReference type="CDD" id="cd05379">
    <property type="entry name" value="CAP_bacterial"/>
    <property type="match status" value="1"/>
</dbReference>
<dbReference type="PANTHER" id="PTHR31157:SF1">
    <property type="entry name" value="SCP DOMAIN-CONTAINING PROTEIN"/>
    <property type="match status" value="1"/>
</dbReference>
<proteinExistence type="predicted"/>
<evidence type="ECO:0000259" key="2">
    <source>
        <dbReference type="Pfam" id="PF00188"/>
    </source>
</evidence>
<feature type="signal peptide" evidence="1">
    <location>
        <begin position="1"/>
        <end position="29"/>
    </location>
</feature>